<feature type="chain" id="PRO_5002046217" description="Secreted protein" evidence="1">
    <location>
        <begin position="22"/>
        <end position="174"/>
    </location>
</feature>
<organism evidence="2">
    <name type="scientific">Arundo donax</name>
    <name type="common">Giant reed</name>
    <name type="synonym">Donax arundinaceus</name>
    <dbReference type="NCBI Taxonomy" id="35708"/>
    <lineage>
        <taxon>Eukaryota</taxon>
        <taxon>Viridiplantae</taxon>
        <taxon>Streptophyta</taxon>
        <taxon>Embryophyta</taxon>
        <taxon>Tracheophyta</taxon>
        <taxon>Spermatophyta</taxon>
        <taxon>Magnoliopsida</taxon>
        <taxon>Liliopsida</taxon>
        <taxon>Poales</taxon>
        <taxon>Poaceae</taxon>
        <taxon>PACMAD clade</taxon>
        <taxon>Arundinoideae</taxon>
        <taxon>Arundineae</taxon>
        <taxon>Arundo</taxon>
    </lineage>
</organism>
<name>A0A0A9CZ53_ARUDO</name>
<dbReference type="EMBL" id="GBRH01218182">
    <property type="protein sequence ID" value="JAD79713.1"/>
    <property type="molecule type" value="Transcribed_RNA"/>
</dbReference>
<feature type="signal peptide" evidence="1">
    <location>
        <begin position="1"/>
        <end position="21"/>
    </location>
</feature>
<evidence type="ECO:0008006" key="3">
    <source>
        <dbReference type="Google" id="ProtNLM"/>
    </source>
</evidence>
<reference evidence="2" key="1">
    <citation type="submission" date="2014-09" db="EMBL/GenBank/DDBJ databases">
        <authorList>
            <person name="Magalhaes I.L.F."/>
            <person name="Oliveira U."/>
            <person name="Santos F.R."/>
            <person name="Vidigal T.H.D.A."/>
            <person name="Brescovit A.D."/>
            <person name="Santos A.J."/>
        </authorList>
    </citation>
    <scope>NUCLEOTIDE SEQUENCE</scope>
    <source>
        <tissue evidence="2">Shoot tissue taken approximately 20 cm above the soil surface</tissue>
    </source>
</reference>
<proteinExistence type="predicted"/>
<reference evidence="2" key="2">
    <citation type="journal article" date="2015" name="Data Brief">
        <title>Shoot transcriptome of the giant reed, Arundo donax.</title>
        <authorList>
            <person name="Barrero R.A."/>
            <person name="Guerrero F.D."/>
            <person name="Moolhuijzen P."/>
            <person name="Goolsby J.A."/>
            <person name="Tidwell J."/>
            <person name="Bellgard S.E."/>
            <person name="Bellgard M.I."/>
        </authorList>
    </citation>
    <scope>NUCLEOTIDE SEQUENCE</scope>
    <source>
        <tissue evidence="2">Shoot tissue taken approximately 20 cm above the soil surface</tissue>
    </source>
</reference>
<protein>
    <recommendedName>
        <fullName evidence="3">Secreted protein</fullName>
    </recommendedName>
</protein>
<dbReference type="AlphaFoldDB" id="A0A0A9CZ53"/>
<keyword evidence="1" id="KW-0732">Signal</keyword>
<evidence type="ECO:0000313" key="2">
    <source>
        <dbReference type="EMBL" id="JAD79713.1"/>
    </source>
</evidence>
<sequence>MFMTPASTSCWLCGAASIASSVALPASSETAMPSTAFITIAMFFSDGHVSLKQIGPSMATFSSSISSMTGAVSSSDLSDTPLASFCNSITTVVPSSGLSVISRDTSTEILSISSSSVSVTPPPSGSLEISGGLSTTKFPLSPRVGFMSLSFKAITEGAVVCFLGISSTTSSLLF</sequence>
<evidence type="ECO:0000256" key="1">
    <source>
        <dbReference type="SAM" id="SignalP"/>
    </source>
</evidence>
<accession>A0A0A9CZ53</accession>